<dbReference type="GO" id="GO:0042742">
    <property type="term" value="P:defense response to bacterium"/>
    <property type="evidence" value="ECO:0007669"/>
    <property type="project" value="UniProtKB-ARBA"/>
</dbReference>
<reference evidence="11" key="1">
    <citation type="submission" date="2020-05" db="EMBL/GenBank/DDBJ databases">
        <title>WGS assembly of Panicum virgatum.</title>
        <authorList>
            <person name="Lovell J.T."/>
            <person name="Jenkins J."/>
            <person name="Shu S."/>
            <person name="Juenger T.E."/>
            <person name="Schmutz J."/>
        </authorList>
    </citation>
    <scope>NUCLEOTIDE SEQUENCE</scope>
    <source>
        <strain evidence="11">AP13</strain>
    </source>
</reference>
<dbReference type="FunFam" id="1.10.10.10:FF:000322">
    <property type="entry name" value="Probable disease resistance protein At1g63360"/>
    <property type="match status" value="1"/>
</dbReference>
<evidence type="ECO:0000256" key="5">
    <source>
        <dbReference type="ARBA" id="ARBA00022821"/>
    </source>
</evidence>
<feature type="domain" description="NB-ARC" evidence="7">
    <location>
        <begin position="172"/>
        <end position="303"/>
    </location>
</feature>
<dbReference type="PANTHER" id="PTHR23155:SF1116">
    <property type="entry name" value="OS12G0273300 PROTEIN"/>
    <property type="match status" value="1"/>
</dbReference>
<feature type="domain" description="Disease resistance N-terminal" evidence="8">
    <location>
        <begin position="8"/>
        <end position="91"/>
    </location>
</feature>
<dbReference type="Pfam" id="PF23559">
    <property type="entry name" value="WHD_DRP"/>
    <property type="match status" value="1"/>
</dbReference>
<dbReference type="InterPro" id="IPR044974">
    <property type="entry name" value="Disease_R_plants"/>
</dbReference>
<dbReference type="InterPro" id="IPR058922">
    <property type="entry name" value="WHD_DRP"/>
</dbReference>
<keyword evidence="12" id="KW-1185">Reference proteome</keyword>
<dbReference type="SMART" id="SM00369">
    <property type="entry name" value="LRR_TYP"/>
    <property type="match status" value="2"/>
</dbReference>
<dbReference type="Proteomes" id="UP000823388">
    <property type="component" value="Chromosome 8K"/>
</dbReference>
<dbReference type="InterPro" id="IPR027417">
    <property type="entry name" value="P-loop_NTPase"/>
</dbReference>
<dbReference type="SUPFAM" id="SSF52058">
    <property type="entry name" value="L domain-like"/>
    <property type="match status" value="1"/>
</dbReference>
<evidence type="ECO:0000259" key="10">
    <source>
        <dbReference type="Pfam" id="PF23598"/>
    </source>
</evidence>
<evidence type="ECO:0000256" key="4">
    <source>
        <dbReference type="ARBA" id="ARBA00022741"/>
    </source>
</evidence>
<evidence type="ECO:0000256" key="6">
    <source>
        <dbReference type="ARBA" id="ARBA00023054"/>
    </source>
</evidence>
<dbReference type="AlphaFoldDB" id="A0A8T0PSL0"/>
<dbReference type="GO" id="GO:0043531">
    <property type="term" value="F:ADP binding"/>
    <property type="evidence" value="ECO:0007669"/>
    <property type="project" value="InterPro"/>
</dbReference>
<organism evidence="11 12">
    <name type="scientific">Panicum virgatum</name>
    <name type="common">Blackwell switchgrass</name>
    <dbReference type="NCBI Taxonomy" id="38727"/>
    <lineage>
        <taxon>Eukaryota</taxon>
        <taxon>Viridiplantae</taxon>
        <taxon>Streptophyta</taxon>
        <taxon>Embryophyta</taxon>
        <taxon>Tracheophyta</taxon>
        <taxon>Spermatophyta</taxon>
        <taxon>Magnoliopsida</taxon>
        <taxon>Liliopsida</taxon>
        <taxon>Poales</taxon>
        <taxon>Poaceae</taxon>
        <taxon>PACMAD clade</taxon>
        <taxon>Panicoideae</taxon>
        <taxon>Panicodae</taxon>
        <taxon>Paniceae</taxon>
        <taxon>Panicinae</taxon>
        <taxon>Panicum</taxon>
        <taxon>Panicum sect. Hiantes</taxon>
    </lineage>
</organism>
<dbReference type="PRINTS" id="PR00364">
    <property type="entry name" value="DISEASERSIST"/>
</dbReference>
<keyword evidence="3" id="KW-0677">Repeat</keyword>
<dbReference type="GO" id="GO:0009626">
    <property type="term" value="P:plant-type hypersensitive response"/>
    <property type="evidence" value="ECO:0007669"/>
    <property type="project" value="UniProtKB-ARBA"/>
</dbReference>
<feature type="domain" description="NB-ARC" evidence="7">
    <location>
        <begin position="314"/>
        <end position="377"/>
    </location>
</feature>
<evidence type="ECO:0000313" key="11">
    <source>
        <dbReference type="EMBL" id="KAG2563489.1"/>
    </source>
</evidence>
<comment type="similarity">
    <text evidence="1">Belongs to the disease resistance NB-LRR family.</text>
</comment>
<keyword evidence="5" id="KW-0611">Plant defense</keyword>
<sequence length="945" mass="107656">MEVVMGALPSLIPKLTDLVAGEYGLQKEVKGGIIFLQAELESMQGALEKISKMPADKLDDQDKIWARKVREMSYDIEDTIDTYMVRCKAGRKPVEQHGFKEAIDRTLKWFRQPMIRRKIAKEIREIKSHVEEVAMRRDRYKVNTDFAKPVTIDPRLLFAQYEMTQLVGIDEAREEVIQILMEDNEVSKQQGKIVSIVGFEGLGKTTLADVVYKKIRAQFDCSAFVSVSQTPDLKKLYKELLYGLGKRIDEETLDERWLIEALREFLEDKRHFVVDDDIWDMSIYKMIRCALPDNDVEYTILTTIHIPDVVFCCVDDIWDISVWNMIRWALPNNDVGYTIITTTRISDVAEQAGGAYKLKPLSPNNSQKLFFRRIFGNENKGNDEETEKCPDEELAEVSDRILKKCAGVPLAIITMASLLACKARNKLEWYEVYNSVGTGMENNMNVENMRKILSFSYYELPCHIRTCLLYLSIFPEDFVIDKDQLIRMWIAEGFIQCEKQGKSLIELGESYLHELINRSMIQLIHDSSTGMLDSCRIHDMVLDLIRSLSGEENFVTVLSDMDSTSPSNTIRRLSLQNGNKSHVIAQDTRSLLQHARSVVIFPSAVAQVLALGSCRVLRVLDLWDCNLSQTNSIKFLGNLYQLRYLKLHGTQISQLPEEMGNLQFLQTLDVTFNDISSLPSSVVQLRNLMCLDIDYDTTVPNGIRNLTCLEQLSTLHIDDSTINIIEELGRLTELRLLRISLEEWNDKLLECLRKLQKIQELDICIGYVVRNICVLDAWVAPRHLRLLDITGIWFSTLPAWVNPSLIPNLTFLCIIVRELHQVDNKNLGILEGFVVGAGSFLCLVKCYFRQFVWPVVFQKGAMPKLRVLNLGPLFYVREGRGTASNNGGLDLGLGNLPSLQRVIVGLQCEGASKEEAEQAKAMLTRAAEMHPISSRLNCVGFSRAC</sequence>
<dbReference type="Gene3D" id="3.80.10.10">
    <property type="entry name" value="Ribonuclease Inhibitor"/>
    <property type="match status" value="1"/>
</dbReference>
<feature type="domain" description="Disease resistance protein winged helix" evidence="9">
    <location>
        <begin position="473"/>
        <end position="545"/>
    </location>
</feature>
<dbReference type="Pfam" id="PF18052">
    <property type="entry name" value="Rx_N"/>
    <property type="match status" value="1"/>
</dbReference>
<evidence type="ECO:0000259" key="8">
    <source>
        <dbReference type="Pfam" id="PF18052"/>
    </source>
</evidence>
<dbReference type="InterPro" id="IPR055414">
    <property type="entry name" value="LRR_R13L4/SHOC2-like"/>
</dbReference>
<dbReference type="EMBL" id="CM029051">
    <property type="protein sequence ID" value="KAG2563489.1"/>
    <property type="molecule type" value="Genomic_DNA"/>
</dbReference>
<dbReference type="Gene3D" id="1.20.5.4130">
    <property type="match status" value="1"/>
</dbReference>
<accession>A0A8T0PSL0</accession>
<dbReference type="SUPFAM" id="SSF52540">
    <property type="entry name" value="P-loop containing nucleoside triphosphate hydrolases"/>
    <property type="match status" value="2"/>
</dbReference>
<dbReference type="Pfam" id="PF00931">
    <property type="entry name" value="NB-ARC"/>
    <property type="match status" value="2"/>
</dbReference>
<dbReference type="CDD" id="cd14798">
    <property type="entry name" value="RX-CC_like"/>
    <property type="match status" value="1"/>
</dbReference>
<name>A0A8T0PSL0_PANVG</name>
<evidence type="ECO:0000256" key="1">
    <source>
        <dbReference type="ARBA" id="ARBA00008894"/>
    </source>
</evidence>
<dbReference type="InterPro" id="IPR038005">
    <property type="entry name" value="RX-like_CC"/>
</dbReference>
<keyword evidence="4" id="KW-0547">Nucleotide-binding</keyword>
<dbReference type="Gene3D" id="1.10.8.430">
    <property type="entry name" value="Helical domain of apoptotic protease-activating factors"/>
    <property type="match status" value="1"/>
</dbReference>
<feature type="domain" description="Disease resistance R13L4/SHOC-2-like LRR" evidence="10">
    <location>
        <begin position="594"/>
        <end position="932"/>
    </location>
</feature>
<evidence type="ECO:0000259" key="7">
    <source>
        <dbReference type="Pfam" id="PF00931"/>
    </source>
</evidence>
<dbReference type="Pfam" id="PF23598">
    <property type="entry name" value="LRR_14"/>
    <property type="match status" value="1"/>
</dbReference>
<dbReference type="GO" id="GO:0002758">
    <property type="term" value="P:innate immune response-activating signaling pathway"/>
    <property type="evidence" value="ECO:0007669"/>
    <property type="project" value="UniProtKB-ARBA"/>
</dbReference>
<evidence type="ECO:0000256" key="3">
    <source>
        <dbReference type="ARBA" id="ARBA00022737"/>
    </source>
</evidence>
<evidence type="ECO:0000259" key="9">
    <source>
        <dbReference type="Pfam" id="PF23559"/>
    </source>
</evidence>
<dbReference type="InterPro" id="IPR002182">
    <property type="entry name" value="NB-ARC"/>
</dbReference>
<evidence type="ECO:0000313" key="12">
    <source>
        <dbReference type="Proteomes" id="UP000823388"/>
    </source>
</evidence>
<proteinExistence type="inferred from homology"/>
<gene>
    <name evidence="11" type="ORF">PVAP13_8KG338406</name>
</gene>
<dbReference type="InterPro" id="IPR041118">
    <property type="entry name" value="Rx_N"/>
</dbReference>
<dbReference type="PANTHER" id="PTHR23155">
    <property type="entry name" value="DISEASE RESISTANCE PROTEIN RP"/>
    <property type="match status" value="1"/>
</dbReference>
<protein>
    <submittedName>
        <fullName evidence="11">Uncharacterized protein</fullName>
    </submittedName>
</protein>
<comment type="caution">
    <text evidence="11">The sequence shown here is derived from an EMBL/GenBank/DDBJ whole genome shotgun (WGS) entry which is preliminary data.</text>
</comment>
<dbReference type="InterPro" id="IPR032675">
    <property type="entry name" value="LRR_dom_sf"/>
</dbReference>
<evidence type="ECO:0000256" key="2">
    <source>
        <dbReference type="ARBA" id="ARBA00022614"/>
    </source>
</evidence>
<keyword evidence="6" id="KW-0175">Coiled coil</keyword>
<keyword evidence="2" id="KW-0433">Leucine-rich repeat</keyword>
<dbReference type="InterPro" id="IPR042197">
    <property type="entry name" value="Apaf_helical"/>
</dbReference>
<dbReference type="Gene3D" id="3.40.50.300">
    <property type="entry name" value="P-loop containing nucleotide triphosphate hydrolases"/>
    <property type="match status" value="1"/>
</dbReference>
<dbReference type="InterPro" id="IPR003591">
    <property type="entry name" value="Leu-rich_rpt_typical-subtyp"/>
</dbReference>
<dbReference type="InterPro" id="IPR036388">
    <property type="entry name" value="WH-like_DNA-bd_sf"/>
</dbReference>
<dbReference type="Gene3D" id="1.10.10.10">
    <property type="entry name" value="Winged helix-like DNA-binding domain superfamily/Winged helix DNA-binding domain"/>
    <property type="match status" value="1"/>
</dbReference>